<name>A0AAN9Z9B2_9ORTH</name>
<evidence type="ECO:0000313" key="1">
    <source>
        <dbReference type="EMBL" id="KAK7867449.1"/>
    </source>
</evidence>
<reference evidence="1 2" key="1">
    <citation type="submission" date="2024-03" db="EMBL/GenBank/DDBJ databases">
        <title>The genome assembly and annotation of the cricket Gryllus longicercus Weissman &amp; Gray.</title>
        <authorList>
            <person name="Szrajer S."/>
            <person name="Gray D."/>
            <person name="Ylla G."/>
        </authorList>
    </citation>
    <scope>NUCLEOTIDE SEQUENCE [LARGE SCALE GENOMIC DNA]</scope>
    <source>
        <strain evidence="1">DAG 2021-001</strain>
        <tissue evidence="1">Whole body minus gut</tissue>
    </source>
</reference>
<accession>A0AAN9Z9B2</accession>
<proteinExistence type="predicted"/>
<keyword evidence="2" id="KW-1185">Reference proteome</keyword>
<organism evidence="1 2">
    <name type="scientific">Gryllus longicercus</name>
    <dbReference type="NCBI Taxonomy" id="2509291"/>
    <lineage>
        <taxon>Eukaryota</taxon>
        <taxon>Metazoa</taxon>
        <taxon>Ecdysozoa</taxon>
        <taxon>Arthropoda</taxon>
        <taxon>Hexapoda</taxon>
        <taxon>Insecta</taxon>
        <taxon>Pterygota</taxon>
        <taxon>Neoptera</taxon>
        <taxon>Polyneoptera</taxon>
        <taxon>Orthoptera</taxon>
        <taxon>Ensifera</taxon>
        <taxon>Gryllidea</taxon>
        <taxon>Grylloidea</taxon>
        <taxon>Gryllidae</taxon>
        <taxon>Gryllinae</taxon>
        <taxon>Gryllus</taxon>
    </lineage>
</organism>
<dbReference type="AlphaFoldDB" id="A0AAN9Z9B2"/>
<sequence>MPLADRQTFGATLPLRCGLLMRLHTFGVWQGACARSPSTECSGRVAAICQAPNIRCSLYPQLVVFLRLFLTISLRKIACDRAPNASRMEMDCLLLVKRQIFGSQHCNETTQRC</sequence>
<protein>
    <submittedName>
        <fullName evidence="1">Uncharacterized protein</fullName>
    </submittedName>
</protein>
<dbReference type="EMBL" id="JAZDUA010000119">
    <property type="protein sequence ID" value="KAK7867449.1"/>
    <property type="molecule type" value="Genomic_DNA"/>
</dbReference>
<gene>
    <name evidence="1" type="ORF">R5R35_009760</name>
</gene>
<comment type="caution">
    <text evidence="1">The sequence shown here is derived from an EMBL/GenBank/DDBJ whole genome shotgun (WGS) entry which is preliminary data.</text>
</comment>
<evidence type="ECO:0000313" key="2">
    <source>
        <dbReference type="Proteomes" id="UP001378592"/>
    </source>
</evidence>
<dbReference type="Proteomes" id="UP001378592">
    <property type="component" value="Unassembled WGS sequence"/>
</dbReference>